<evidence type="ECO:0000313" key="3">
    <source>
        <dbReference type="Proteomes" id="UP001597448"/>
    </source>
</evidence>
<dbReference type="EMBL" id="JBHUKY010000033">
    <property type="protein sequence ID" value="MFD2412067.1"/>
    <property type="molecule type" value="Genomic_DNA"/>
</dbReference>
<feature type="signal peptide" evidence="1">
    <location>
        <begin position="1"/>
        <end position="22"/>
    </location>
</feature>
<reference evidence="3" key="1">
    <citation type="journal article" date="2019" name="Int. J. Syst. Evol. Microbiol.">
        <title>The Global Catalogue of Microorganisms (GCM) 10K type strain sequencing project: providing services to taxonomists for standard genome sequencing and annotation.</title>
        <authorList>
            <consortium name="The Broad Institute Genomics Platform"/>
            <consortium name="The Broad Institute Genome Sequencing Center for Infectious Disease"/>
            <person name="Wu L."/>
            <person name="Ma J."/>
        </authorList>
    </citation>
    <scope>NUCLEOTIDE SEQUENCE [LARGE SCALE GENOMIC DNA]</scope>
    <source>
        <strain evidence="3">CCM 8725</strain>
    </source>
</reference>
<dbReference type="Proteomes" id="UP001597448">
    <property type="component" value="Unassembled WGS sequence"/>
</dbReference>
<accession>A0ABW5FE11</accession>
<organism evidence="2 3">
    <name type="scientific">Paenibacillus rhizoplanae</name>
    <dbReference type="NCBI Taxonomy" id="1917181"/>
    <lineage>
        <taxon>Bacteria</taxon>
        <taxon>Bacillati</taxon>
        <taxon>Bacillota</taxon>
        <taxon>Bacilli</taxon>
        <taxon>Bacillales</taxon>
        <taxon>Paenibacillaceae</taxon>
        <taxon>Paenibacillus</taxon>
    </lineage>
</organism>
<evidence type="ECO:0000256" key="1">
    <source>
        <dbReference type="SAM" id="SignalP"/>
    </source>
</evidence>
<dbReference type="Pfam" id="PF12385">
    <property type="entry name" value="Peptidase_C70"/>
    <property type="match status" value="1"/>
</dbReference>
<sequence length="187" mass="20175">MKIKLKSLSIVFCSIISASLFAASVYAASGISINSVNAQKQQGNYLCWAAVASMAGQYLGKSNATQYNIVAATKGMYMDTAGNVYDAKNGLAAYGVNSIALLSMPTYDNIMYNINTNSNVLAFTSKAGSTIGHAFLIKGYYYNTDNNIQNLYYIDPADASSNVQSFSTFKSNSIYTWVNTVNNIKAN</sequence>
<protein>
    <submittedName>
        <fullName evidence="2">Papain-like cysteine protease family protein</fullName>
    </submittedName>
</protein>
<proteinExistence type="predicted"/>
<feature type="chain" id="PRO_5047502553" evidence="1">
    <location>
        <begin position="23"/>
        <end position="187"/>
    </location>
</feature>
<evidence type="ECO:0000313" key="2">
    <source>
        <dbReference type="EMBL" id="MFD2412067.1"/>
    </source>
</evidence>
<keyword evidence="1" id="KW-0732">Signal</keyword>
<gene>
    <name evidence="2" type="ORF">ACFSX3_19420</name>
</gene>
<name>A0ABW5FE11_9BACL</name>
<dbReference type="InterPro" id="IPR022118">
    <property type="entry name" value="Peptidase_C70_AvrRpt2"/>
</dbReference>
<dbReference type="RefSeq" id="WP_379313217.1">
    <property type="nucleotide sequence ID" value="NZ_JBHUKY010000033.1"/>
</dbReference>
<keyword evidence="3" id="KW-1185">Reference proteome</keyword>
<comment type="caution">
    <text evidence="2">The sequence shown here is derived from an EMBL/GenBank/DDBJ whole genome shotgun (WGS) entry which is preliminary data.</text>
</comment>